<keyword evidence="4 10" id="KW-0808">Transferase</keyword>
<dbReference type="InterPro" id="IPR000550">
    <property type="entry name" value="Hppk"/>
</dbReference>
<dbReference type="PROSITE" id="PS00794">
    <property type="entry name" value="HPPK"/>
    <property type="match status" value="1"/>
</dbReference>
<dbReference type="EMBL" id="JAGRPV010000001">
    <property type="protein sequence ID" value="MDI4649345.1"/>
    <property type="molecule type" value="Genomic_DNA"/>
</dbReference>
<evidence type="ECO:0000313" key="11">
    <source>
        <dbReference type="Proteomes" id="UP001161691"/>
    </source>
</evidence>
<dbReference type="PANTHER" id="PTHR43071:SF1">
    <property type="entry name" value="2-AMINO-4-HYDROXY-6-HYDROXYMETHYLDIHYDROPTERIDINE PYROPHOSPHOKINASE"/>
    <property type="match status" value="1"/>
</dbReference>
<protein>
    <recommendedName>
        <fullName evidence="3">2-amino-4-hydroxy-6-hydroxymethyldihydropteridine diphosphokinase</fullName>
        <ecNumber evidence="3">2.7.6.3</ecNumber>
    </recommendedName>
</protein>
<feature type="domain" description="7,8-dihydro-6-hydroxymethylpterin-pyrophosphokinase" evidence="9">
    <location>
        <begin position="88"/>
        <end position="99"/>
    </location>
</feature>
<evidence type="ECO:0000256" key="5">
    <source>
        <dbReference type="ARBA" id="ARBA00022741"/>
    </source>
</evidence>
<comment type="pathway">
    <text evidence="2">Cofactor biosynthesis; tetrahydrofolate biosynthesis; 2-amino-4-hydroxy-6-hydroxymethyl-7,8-dihydropteridine diphosphate from 7,8-dihydroneopterin triphosphate: step 4/4.</text>
</comment>
<dbReference type="Pfam" id="PF01288">
    <property type="entry name" value="HPPK"/>
    <property type="match status" value="1"/>
</dbReference>
<evidence type="ECO:0000256" key="3">
    <source>
        <dbReference type="ARBA" id="ARBA00013253"/>
    </source>
</evidence>
<comment type="caution">
    <text evidence="10">The sequence shown here is derived from an EMBL/GenBank/DDBJ whole genome shotgun (WGS) entry which is preliminary data.</text>
</comment>
<dbReference type="CDD" id="cd00483">
    <property type="entry name" value="HPPK"/>
    <property type="match status" value="1"/>
</dbReference>
<keyword evidence="7" id="KW-0067">ATP-binding</keyword>
<dbReference type="GO" id="GO:0003848">
    <property type="term" value="F:2-amino-4-hydroxy-6-hydroxymethyldihydropteridine diphosphokinase activity"/>
    <property type="evidence" value="ECO:0007669"/>
    <property type="project" value="UniProtKB-EC"/>
</dbReference>
<evidence type="ECO:0000256" key="1">
    <source>
        <dbReference type="ARBA" id="ARBA00000198"/>
    </source>
</evidence>
<dbReference type="SUPFAM" id="SSF55083">
    <property type="entry name" value="6-hydroxymethyl-7,8-dihydropterin pyrophosphokinase, HPPK"/>
    <property type="match status" value="1"/>
</dbReference>
<dbReference type="NCBIfam" id="TIGR01498">
    <property type="entry name" value="folK"/>
    <property type="match status" value="1"/>
</dbReference>
<comment type="catalytic activity">
    <reaction evidence="1">
        <text>6-hydroxymethyl-7,8-dihydropterin + ATP = (7,8-dihydropterin-6-yl)methyl diphosphate + AMP + H(+)</text>
        <dbReference type="Rhea" id="RHEA:11412"/>
        <dbReference type="ChEBI" id="CHEBI:15378"/>
        <dbReference type="ChEBI" id="CHEBI:30616"/>
        <dbReference type="ChEBI" id="CHEBI:44841"/>
        <dbReference type="ChEBI" id="CHEBI:72950"/>
        <dbReference type="ChEBI" id="CHEBI:456215"/>
        <dbReference type="EC" id="2.7.6.3"/>
    </reaction>
</comment>
<evidence type="ECO:0000313" key="10">
    <source>
        <dbReference type="EMBL" id="MDI4649345.1"/>
    </source>
</evidence>
<dbReference type="PANTHER" id="PTHR43071">
    <property type="entry name" value="2-AMINO-4-HYDROXY-6-HYDROXYMETHYLDIHYDROPTERIDINE PYROPHOSPHOKINASE"/>
    <property type="match status" value="1"/>
</dbReference>
<accession>A0ABT6TSQ0</accession>
<evidence type="ECO:0000256" key="6">
    <source>
        <dbReference type="ARBA" id="ARBA00022777"/>
    </source>
</evidence>
<dbReference type="InterPro" id="IPR035907">
    <property type="entry name" value="Hppk_sf"/>
</dbReference>
<gene>
    <name evidence="10" type="primary">folK</name>
    <name evidence="10" type="ORF">KB449_30720</name>
</gene>
<dbReference type="Proteomes" id="UP001161691">
    <property type="component" value="Unassembled WGS sequence"/>
</dbReference>
<evidence type="ECO:0000256" key="8">
    <source>
        <dbReference type="ARBA" id="ARBA00022909"/>
    </source>
</evidence>
<keyword evidence="5" id="KW-0547">Nucleotide-binding</keyword>
<dbReference type="EC" id="2.7.6.3" evidence="3"/>
<keyword evidence="6" id="KW-0418">Kinase</keyword>
<sequence length="166" mass="18672">MKLAYVALGANLGDRERSLAEALRRLNETPGIRVERVSGVYETDPVGYTDQPNFLNMAAALFTSLPPLELLRALLALELEMGRVREFRWGPRVIDLDLLSYENETFDSDELTLPHPRMGERAFVLAPLRDVWAPGEAFPWEAQLGPDTLEREGIRRLASGLEPRGL</sequence>
<name>A0ABT6TSQ0_9BACL</name>
<dbReference type="Gene3D" id="3.30.70.560">
    <property type="entry name" value="7,8-Dihydro-6-hydroxymethylpterin-pyrophosphokinase HPPK"/>
    <property type="match status" value="1"/>
</dbReference>
<evidence type="ECO:0000256" key="2">
    <source>
        <dbReference type="ARBA" id="ARBA00005051"/>
    </source>
</evidence>
<evidence type="ECO:0000256" key="4">
    <source>
        <dbReference type="ARBA" id="ARBA00022679"/>
    </source>
</evidence>
<proteinExistence type="predicted"/>
<keyword evidence="11" id="KW-1185">Reference proteome</keyword>
<evidence type="ECO:0000259" key="9">
    <source>
        <dbReference type="PROSITE" id="PS00794"/>
    </source>
</evidence>
<reference evidence="10" key="1">
    <citation type="submission" date="2023-04" db="EMBL/GenBank/DDBJ databases">
        <title>Comparative genomic analysis of Cohnella hashimotonis sp. nov., isolated from the International Space Station.</title>
        <authorList>
            <person name="Venkateswaran K."/>
            <person name="Simpson A."/>
        </authorList>
    </citation>
    <scope>NUCLEOTIDE SEQUENCE</scope>
    <source>
        <strain evidence="10">F6_2S_P_1</strain>
    </source>
</reference>
<evidence type="ECO:0000256" key="7">
    <source>
        <dbReference type="ARBA" id="ARBA00022840"/>
    </source>
</evidence>
<organism evidence="10 11">
    <name type="scientific">Cohnella hashimotonis</name>
    <dbReference type="NCBI Taxonomy" id="2826895"/>
    <lineage>
        <taxon>Bacteria</taxon>
        <taxon>Bacillati</taxon>
        <taxon>Bacillota</taxon>
        <taxon>Bacilli</taxon>
        <taxon>Bacillales</taxon>
        <taxon>Paenibacillaceae</taxon>
        <taxon>Cohnella</taxon>
    </lineage>
</organism>
<keyword evidence="8" id="KW-0289">Folate biosynthesis</keyword>